<name>A0A4Z2FH15_9TELE</name>
<protein>
    <submittedName>
        <fullName evidence="1">Uncharacterized protein</fullName>
    </submittedName>
</protein>
<evidence type="ECO:0000313" key="2">
    <source>
        <dbReference type="Proteomes" id="UP000314294"/>
    </source>
</evidence>
<gene>
    <name evidence="1" type="ORF">EYF80_049346</name>
</gene>
<sequence length="245" mass="26168">MAGGRRWWLCCSEASRAASFSYSERFPSRLPERLWLEPWGGDTVSAPPSPPDGDGQAALAVVPPAQQQLLLGVDLLLLALHAPLALPQPLQVEPVLQQLGLQLLALAAQPLRLQEALLLPLLQHALLLALGHAHTHTHTHTHCYVTFTLGEEELLDFIAAVLEGCRGAESGSGRSPPPTENVVITRSYRNAVSTWRGGRKKKTFSSVTLASPLLGSAAGLHGEQSGPVSSLSDPGEAELMLSVLR</sequence>
<dbReference type="AlphaFoldDB" id="A0A4Z2FH15"/>
<comment type="caution">
    <text evidence="1">The sequence shown here is derived from an EMBL/GenBank/DDBJ whole genome shotgun (WGS) entry which is preliminary data.</text>
</comment>
<accession>A0A4Z2FH15</accession>
<organism evidence="1 2">
    <name type="scientific">Liparis tanakae</name>
    <name type="common">Tanaka's snailfish</name>
    <dbReference type="NCBI Taxonomy" id="230148"/>
    <lineage>
        <taxon>Eukaryota</taxon>
        <taxon>Metazoa</taxon>
        <taxon>Chordata</taxon>
        <taxon>Craniata</taxon>
        <taxon>Vertebrata</taxon>
        <taxon>Euteleostomi</taxon>
        <taxon>Actinopterygii</taxon>
        <taxon>Neopterygii</taxon>
        <taxon>Teleostei</taxon>
        <taxon>Neoteleostei</taxon>
        <taxon>Acanthomorphata</taxon>
        <taxon>Eupercaria</taxon>
        <taxon>Perciformes</taxon>
        <taxon>Cottioidei</taxon>
        <taxon>Cottales</taxon>
        <taxon>Liparidae</taxon>
        <taxon>Liparis</taxon>
    </lineage>
</organism>
<keyword evidence="2" id="KW-1185">Reference proteome</keyword>
<reference evidence="1 2" key="1">
    <citation type="submission" date="2019-03" db="EMBL/GenBank/DDBJ databases">
        <title>First draft genome of Liparis tanakae, snailfish: a comprehensive survey of snailfish specific genes.</title>
        <authorList>
            <person name="Kim W."/>
            <person name="Song I."/>
            <person name="Jeong J.-H."/>
            <person name="Kim D."/>
            <person name="Kim S."/>
            <person name="Ryu S."/>
            <person name="Song J.Y."/>
            <person name="Lee S.K."/>
        </authorList>
    </citation>
    <scope>NUCLEOTIDE SEQUENCE [LARGE SCALE GENOMIC DNA]</scope>
    <source>
        <tissue evidence="1">Muscle</tissue>
    </source>
</reference>
<dbReference type="EMBL" id="SRLO01001185">
    <property type="protein sequence ID" value="TNN40488.1"/>
    <property type="molecule type" value="Genomic_DNA"/>
</dbReference>
<dbReference type="Proteomes" id="UP000314294">
    <property type="component" value="Unassembled WGS sequence"/>
</dbReference>
<evidence type="ECO:0000313" key="1">
    <source>
        <dbReference type="EMBL" id="TNN40488.1"/>
    </source>
</evidence>
<proteinExistence type="predicted"/>